<dbReference type="AlphaFoldDB" id="A0A8U7MV05"/>
<dbReference type="GO" id="GO:0006777">
    <property type="term" value="P:Mo-molybdopterin cofactor biosynthetic process"/>
    <property type="evidence" value="ECO:0007669"/>
    <property type="project" value="UniProtKB-KW"/>
</dbReference>
<dbReference type="GO" id="GO:0099128">
    <property type="term" value="C:mitochondrial [2Fe-2S] assembly complex"/>
    <property type="evidence" value="ECO:0007669"/>
    <property type="project" value="UniProtKB-ARBA"/>
</dbReference>
<comment type="subunit">
    <text evidence="12">Homodimer. Component of the mitochondrial core iron-sulfur cluster (ISC) complex composed of NFS1, LYRM4, NDUFAB1, ISCU, FXN, and FDX2; this complex is a heterohexamer containing two copies of each monomer. Component of cyteine desulfurase complex composed of NFS1, LYRM4 and NDUFAB1; this complex contributes to the activation of cysteine desulfurase activity and NFS1 stabilization. Interacts (homodimer form) with ISCU (D-state); each monomer interacts with the C-terminal regions of each NFS1 monomer. Interacts with HSPA9. Interacts (via homodimer form) with FDX2. Interacts (via homodimer form) with FXN. Interacts with LYRM4. Component of a complex composed of FXN, NFS1, LYRM4 and ISCU.</text>
</comment>
<dbReference type="Gene3D" id="3.90.1150.10">
    <property type="entry name" value="Aspartate Aminotransferase, domain 1"/>
    <property type="match status" value="1"/>
</dbReference>
<dbReference type="InterPro" id="IPR020578">
    <property type="entry name" value="Aminotrans_V_PyrdxlP_BS"/>
</dbReference>
<reference evidence="14" key="3">
    <citation type="submission" date="2025-09" db="UniProtKB">
        <authorList>
            <consortium name="Ensembl"/>
        </authorList>
    </citation>
    <scope>IDENTIFICATION</scope>
</reference>
<dbReference type="GO" id="GO:0044572">
    <property type="term" value="P:[4Fe-4S] cluster assembly"/>
    <property type="evidence" value="ECO:0007669"/>
    <property type="project" value="UniProtKB-ARBA"/>
</dbReference>
<evidence type="ECO:0000256" key="13">
    <source>
        <dbReference type="RuleBase" id="RU004504"/>
    </source>
</evidence>
<dbReference type="InterPro" id="IPR010240">
    <property type="entry name" value="Cys_deSase_IscS"/>
</dbReference>
<dbReference type="GO" id="GO:0031071">
    <property type="term" value="F:cysteine desulfurase activity"/>
    <property type="evidence" value="ECO:0007669"/>
    <property type="project" value="UniProtKB-EC"/>
</dbReference>
<evidence type="ECO:0000256" key="4">
    <source>
        <dbReference type="ARBA" id="ARBA00013558"/>
    </source>
</evidence>
<keyword evidence="5" id="KW-0808">Transferase</keyword>
<gene>
    <name evidence="14" type="primary">NFS1</name>
</gene>
<keyword evidence="6" id="KW-0479">Metal-binding</keyword>
<protein>
    <recommendedName>
        <fullName evidence="4">Cysteine desulfurase</fullName>
        <ecNumber evidence="3">2.8.1.7</ecNumber>
    </recommendedName>
</protein>
<dbReference type="GO" id="GO:0044571">
    <property type="term" value="P:[2Fe-2S] cluster assembly"/>
    <property type="evidence" value="ECO:0007669"/>
    <property type="project" value="InterPro"/>
</dbReference>
<evidence type="ECO:0000256" key="10">
    <source>
        <dbReference type="ARBA" id="ARBA00023150"/>
    </source>
</evidence>
<dbReference type="InterPro" id="IPR015422">
    <property type="entry name" value="PyrdxlP-dep_Trfase_small"/>
</dbReference>
<dbReference type="SUPFAM" id="SSF53383">
    <property type="entry name" value="PLP-dependent transferases"/>
    <property type="match status" value="1"/>
</dbReference>
<evidence type="ECO:0000256" key="2">
    <source>
        <dbReference type="ARBA" id="ARBA00006490"/>
    </source>
</evidence>
<evidence type="ECO:0000256" key="3">
    <source>
        <dbReference type="ARBA" id="ARBA00012239"/>
    </source>
</evidence>
<accession>A0A8U7MV05</accession>
<dbReference type="FunFam" id="3.40.640.10:FF:000003">
    <property type="entry name" value="Cysteine desulfurase IscS"/>
    <property type="match status" value="1"/>
</dbReference>
<evidence type="ECO:0000256" key="9">
    <source>
        <dbReference type="ARBA" id="ARBA00023014"/>
    </source>
</evidence>
<dbReference type="Pfam" id="PF00266">
    <property type="entry name" value="Aminotran_5"/>
    <property type="match status" value="1"/>
</dbReference>
<evidence type="ECO:0000256" key="12">
    <source>
        <dbReference type="ARBA" id="ARBA00061983"/>
    </source>
</evidence>
<dbReference type="InterPro" id="IPR015421">
    <property type="entry name" value="PyrdxlP-dep_Trfase_major"/>
</dbReference>
<dbReference type="PROSITE" id="PS00595">
    <property type="entry name" value="AA_TRANSFER_CLASS_5"/>
    <property type="match status" value="1"/>
</dbReference>
<dbReference type="InterPro" id="IPR000192">
    <property type="entry name" value="Aminotrans_V_dom"/>
</dbReference>
<dbReference type="NCBIfam" id="NF010611">
    <property type="entry name" value="PRK14012.1"/>
    <property type="match status" value="1"/>
</dbReference>
<proteinExistence type="inferred from homology"/>
<dbReference type="GO" id="GO:0051536">
    <property type="term" value="F:iron-sulfur cluster binding"/>
    <property type="evidence" value="ECO:0007669"/>
    <property type="project" value="UniProtKB-KW"/>
</dbReference>
<dbReference type="HAMAP" id="MF_00331">
    <property type="entry name" value="Cys_desulf_IscS"/>
    <property type="match status" value="1"/>
</dbReference>
<evidence type="ECO:0000256" key="11">
    <source>
        <dbReference type="ARBA" id="ARBA00050680"/>
    </source>
</evidence>
<reference evidence="15" key="1">
    <citation type="submission" date="2019-10" db="EMBL/GenBank/DDBJ databases">
        <title>Corvus moneduloides (New Caledonian crow) genome, bCorMon1, primary haplotype.</title>
        <authorList>
            <person name="Rutz C."/>
            <person name="Fungtammasan C."/>
            <person name="Mountcastle J."/>
            <person name="Formenti G."/>
            <person name="Chow W."/>
            <person name="Howe K."/>
            <person name="Steele M.P."/>
            <person name="Fernandes J."/>
            <person name="Gilbert M.T.P."/>
            <person name="Fedrigo O."/>
            <person name="Jarvis E.D."/>
            <person name="Gemmell N."/>
        </authorList>
    </citation>
    <scope>NUCLEOTIDE SEQUENCE [LARGE SCALE GENOMIC DNA]</scope>
</reference>
<dbReference type="GO" id="GO:0046872">
    <property type="term" value="F:metal ion binding"/>
    <property type="evidence" value="ECO:0007669"/>
    <property type="project" value="UniProtKB-KW"/>
</dbReference>
<comment type="catalytic activity">
    <reaction evidence="11">
        <text>L-cysteinyl-[cysteine desulfurase] + L-cysteine = S-sulfanyl-L-cysteinyl-[cysteine desulfurase] + L-alanine</text>
        <dbReference type="Rhea" id="RHEA:17457"/>
        <dbReference type="Rhea" id="RHEA-COMP:12157"/>
        <dbReference type="Rhea" id="RHEA-COMP:12158"/>
        <dbReference type="ChEBI" id="CHEBI:29950"/>
        <dbReference type="ChEBI" id="CHEBI:35235"/>
        <dbReference type="ChEBI" id="CHEBI:57972"/>
        <dbReference type="ChEBI" id="CHEBI:61963"/>
    </reaction>
</comment>
<dbReference type="Ensembl" id="ENSCMUT00000035988.1">
    <property type="protein sequence ID" value="ENSCMUP00000029713.1"/>
    <property type="gene ID" value="ENSCMUG00000020298.1"/>
</dbReference>
<dbReference type="PANTHER" id="PTHR11601">
    <property type="entry name" value="CYSTEINE DESULFURYLASE FAMILY MEMBER"/>
    <property type="match status" value="1"/>
</dbReference>
<sequence length="580" mass="63943">LWDLPESWAPLLSAYSHTNGHECPKCPTALHHRFANSTHQLSSSHFLGVPEAGKRAEQRSCSHAHCKAHHETHLYSVKAAGLRLPIRAHGHRHLKKKGQSIYCFISQTYITKLRWQAGPCSSELLAPTALEVVLAPRLVSLLVRARAGAGTTPPLPPAPDSSFPPLLPSGRTGDGGGALRPLYMDVQATTPLDPRVLDSMLPYLTAYYGNPHSRTHAYGWESEAAMEKARRQVADLIGADSREIIFTSGATESNNMAIKGVARFYKSRKKHIITTQTEHKCVLDSCRSLETEGFRVTYLPVKKNGLIDLKELEAAFQADTSLVSVMTVNNEIGVKQPIHDIGEICRAHKVFFHTDAAQAIGKIPMDVNNMKIDLMSISGHKIYGPKGVGALYVRRRPRVRLEPLQSGGGQERGLRSGTVPTPLAVGLGAACDVAQQEMEYDHKRISQLAERLVTKIMSEVPDVVMNGDQEHRYPGCINLSFAYVEGESLLMALKDVALSSGSACTSASLEPSYVLRAIGTDEDLAHSSIRFGIGRFTTEEEVDYTVQKCIQHVKRLREMSPLWEMVQDGIDLKSIKWTQH</sequence>
<evidence type="ECO:0000256" key="5">
    <source>
        <dbReference type="ARBA" id="ARBA00022679"/>
    </source>
</evidence>
<evidence type="ECO:0000256" key="1">
    <source>
        <dbReference type="ARBA" id="ARBA00001933"/>
    </source>
</evidence>
<dbReference type="Gene3D" id="3.40.640.10">
    <property type="entry name" value="Type I PLP-dependent aspartate aminotransferase-like (Major domain)"/>
    <property type="match status" value="1"/>
</dbReference>
<evidence type="ECO:0000313" key="14">
    <source>
        <dbReference type="Ensembl" id="ENSCMUP00000029713.1"/>
    </source>
</evidence>
<keyword evidence="15" id="KW-1185">Reference proteome</keyword>
<keyword evidence="8" id="KW-0408">Iron</keyword>
<organism evidence="14 15">
    <name type="scientific">Corvus moneduloides</name>
    <name type="common">New Caledonian crow</name>
    <dbReference type="NCBI Taxonomy" id="1196302"/>
    <lineage>
        <taxon>Eukaryota</taxon>
        <taxon>Metazoa</taxon>
        <taxon>Chordata</taxon>
        <taxon>Craniata</taxon>
        <taxon>Vertebrata</taxon>
        <taxon>Euteleostomi</taxon>
        <taxon>Archelosauria</taxon>
        <taxon>Archosauria</taxon>
        <taxon>Dinosauria</taxon>
        <taxon>Saurischia</taxon>
        <taxon>Theropoda</taxon>
        <taxon>Coelurosauria</taxon>
        <taxon>Aves</taxon>
        <taxon>Neognathae</taxon>
        <taxon>Neoaves</taxon>
        <taxon>Telluraves</taxon>
        <taxon>Australaves</taxon>
        <taxon>Passeriformes</taxon>
        <taxon>Corvoidea</taxon>
        <taxon>Corvidae</taxon>
        <taxon>Corvus</taxon>
    </lineage>
</organism>
<evidence type="ECO:0000313" key="15">
    <source>
        <dbReference type="Proteomes" id="UP000694553"/>
    </source>
</evidence>
<evidence type="ECO:0000256" key="8">
    <source>
        <dbReference type="ARBA" id="ARBA00023004"/>
    </source>
</evidence>
<dbReference type="NCBIfam" id="NF002806">
    <property type="entry name" value="PRK02948.1"/>
    <property type="match status" value="1"/>
</dbReference>
<dbReference type="NCBIfam" id="TIGR02006">
    <property type="entry name" value="IscS"/>
    <property type="match status" value="1"/>
</dbReference>
<comment type="similarity">
    <text evidence="2">Belongs to the class-V pyridoxal-phosphate-dependent aminotransferase family. NifS/IscS subfamily.</text>
</comment>
<reference evidence="14" key="2">
    <citation type="submission" date="2025-08" db="UniProtKB">
        <authorList>
            <consortium name="Ensembl"/>
        </authorList>
    </citation>
    <scope>IDENTIFICATION</scope>
</reference>
<dbReference type="EC" id="2.8.1.7" evidence="3"/>
<comment type="cofactor">
    <cofactor evidence="1 13">
        <name>pyridoxal 5'-phosphate</name>
        <dbReference type="ChEBI" id="CHEBI:597326"/>
    </cofactor>
</comment>
<dbReference type="InterPro" id="IPR015424">
    <property type="entry name" value="PyrdxlP-dep_Trfase"/>
</dbReference>
<dbReference type="Proteomes" id="UP000694553">
    <property type="component" value="Unassembled WGS sequence"/>
</dbReference>
<keyword evidence="10" id="KW-0501">Molybdenum cofactor biosynthesis</keyword>
<keyword evidence="7" id="KW-0663">Pyridoxal phosphate</keyword>
<dbReference type="OMA" id="CFALEGI"/>
<evidence type="ECO:0000256" key="6">
    <source>
        <dbReference type="ARBA" id="ARBA00022723"/>
    </source>
</evidence>
<dbReference type="PANTHER" id="PTHR11601:SF34">
    <property type="entry name" value="CYSTEINE DESULFURASE"/>
    <property type="match status" value="1"/>
</dbReference>
<dbReference type="FunFam" id="3.90.1150.10:FF:000002">
    <property type="entry name" value="Cysteine desulfurase IscS"/>
    <property type="match status" value="1"/>
</dbReference>
<name>A0A8U7MV05_CORMO</name>
<keyword evidence="9" id="KW-0411">Iron-sulfur</keyword>
<dbReference type="GO" id="GO:0030170">
    <property type="term" value="F:pyridoxal phosphate binding"/>
    <property type="evidence" value="ECO:0007669"/>
    <property type="project" value="InterPro"/>
</dbReference>
<evidence type="ECO:0000256" key="7">
    <source>
        <dbReference type="ARBA" id="ARBA00022898"/>
    </source>
</evidence>
<dbReference type="GO" id="GO:0005634">
    <property type="term" value="C:nucleus"/>
    <property type="evidence" value="ECO:0007669"/>
    <property type="project" value="TreeGrafter"/>
</dbReference>